<feature type="transmembrane region" description="Helical" evidence="1">
    <location>
        <begin position="74"/>
        <end position="98"/>
    </location>
</feature>
<evidence type="ECO:0000256" key="1">
    <source>
        <dbReference type="SAM" id="Phobius"/>
    </source>
</evidence>
<protein>
    <submittedName>
        <fullName evidence="2">SoxR reducing system RseC family protein</fullName>
    </submittedName>
</protein>
<dbReference type="PIRSF" id="PIRSF004923">
    <property type="entry name" value="RseC"/>
    <property type="match status" value="1"/>
</dbReference>
<comment type="caution">
    <text evidence="2">The sequence shown here is derived from an EMBL/GenBank/DDBJ whole genome shotgun (WGS) entry which is preliminary data.</text>
</comment>
<dbReference type="Proteomes" id="UP001231109">
    <property type="component" value="Unassembled WGS sequence"/>
</dbReference>
<reference evidence="2 3" key="1">
    <citation type="submission" date="2022-11" db="EMBL/GenBank/DDBJ databases">
        <title>Viruses from the air-sea interface of a natural surface slick.</title>
        <authorList>
            <person name="Rahlff J."/>
            <person name="Holmfeldt K."/>
        </authorList>
    </citation>
    <scope>NUCLEOTIDE SEQUENCE [LARGE SCALE GENOMIC DNA]</scope>
    <source>
        <strain evidence="2 3">SMS4</strain>
    </source>
</reference>
<dbReference type="Pfam" id="PF04246">
    <property type="entry name" value="RseC_MucC"/>
    <property type="match status" value="1"/>
</dbReference>
<accession>A0ABT9HVW7</accession>
<evidence type="ECO:0000313" key="3">
    <source>
        <dbReference type="Proteomes" id="UP001231109"/>
    </source>
</evidence>
<dbReference type="EMBL" id="JAPJDZ010000007">
    <property type="protein sequence ID" value="MDP5135246.1"/>
    <property type="molecule type" value="Genomic_DNA"/>
</dbReference>
<dbReference type="RefSeq" id="WP_305974189.1">
    <property type="nucleotide sequence ID" value="NZ_JAPJDZ010000007.1"/>
</dbReference>
<keyword evidence="1" id="KW-1133">Transmembrane helix</keyword>
<proteinExistence type="predicted"/>
<dbReference type="InterPro" id="IPR026268">
    <property type="entry name" value="RseC"/>
</dbReference>
<gene>
    <name evidence="2" type="ORF">ORJ04_04690</name>
</gene>
<dbReference type="InterPro" id="IPR007359">
    <property type="entry name" value="SigmaE_reg_RseC_MucC"/>
</dbReference>
<keyword evidence="1" id="KW-0472">Membrane</keyword>
<sequence length="150" mass="16255">MVEEIATVVSCSDEGVWLTTTPVATCNTCQVNDDCGTGIVAKTLTARKHHFFVPCTLKLLPGEQVKIGLAEQSLLMAALMVYMLPLLLLLTLALLANALGLNEGGVMLFGFSGGFAGFIIARRYGQYQEKHTHIHIIDVLPSLGIQQQIR</sequence>
<feature type="transmembrane region" description="Helical" evidence="1">
    <location>
        <begin position="104"/>
        <end position="121"/>
    </location>
</feature>
<keyword evidence="3" id="KW-1185">Reference proteome</keyword>
<keyword evidence="1" id="KW-0812">Transmembrane</keyword>
<name>A0ABT9HVW7_9GAMM</name>
<evidence type="ECO:0000313" key="2">
    <source>
        <dbReference type="EMBL" id="MDP5135246.1"/>
    </source>
</evidence>
<dbReference type="PANTHER" id="PTHR35867">
    <property type="entry name" value="PROTEIN RSEC"/>
    <property type="match status" value="1"/>
</dbReference>
<dbReference type="PANTHER" id="PTHR35867:SF1">
    <property type="entry name" value="PROTEIN RSEC"/>
    <property type="match status" value="1"/>
</dbReference>
<organism evidence="2 3">
    <name type="scientific">Rheinheimera baltica</name>
    <dbReference type="NCBI Taxonomy" id="67576"/>
    <lineage>
        <taxon>Bacteria</taxon>
        <taxon>Pseudomonadati</taxon>
        <taxon>Pseudomonadota</taxon>
        <taxon>Gammaproteobacteria</taxon>
        <taxon>Chromatiales</taxon>
        <taxon>Chromatiaceae</taxon>
        <taxon>Rheinheimera</taxon>
    </lineage>
</organism>